<dbReference type="SUPFAM" id="SSF51419">
    <property type="entry name" value="PLP-binding barrel"/>
    <property type="match status" value="1"/>
</dbReference>
<evidence type="ECO:0000313" key="4">
    <source>
        <dbReference type="EMBL" id="MCY0386634.1"/>
    </source>
</evidence>
<dbReference type="PANTHER" id="PTHR28004:SF2">
    <property type="entry name" value="D-SERINE DEHYDRATASE"/>
    <property type="match status" value="1"/>
</dbReference>
<feature type="domain" description="D-serine dehydratase-like" evidence="3">
    <location>
        <begin position="266"/>
        <end position="359"/>
    </location>
</feature>
<dbReference type="Proteomes" id="UP001082899">
    <property type="component" value="Unassembled WGS sequence"/>
</dbReference>
<evidence type="ECO:0000256" key="2">
    <source>
        <dbReference type="ARBA" id="ARBA00023239"/>
    </source>
</evidence>
<dbReference type="InterPro" id="IPR026956">
    <property type="entry name" value="D-ser_dehydrat-like_dom"/>
</dbReference>
<comment type="caution">
    <text evidence="4">The sequence shown here is derived from an EMBL/GenBank/DDBJ whole genome shotgun (WGS) entry which is preliminary data.</text>
</comment>
<dbReference type="InterPro" id="IPR029066">
    <property type="entry name" value="PLP-binding_barrel"/>
</dbReference>
<keyword evidence="2" id="KW-0456">Lyase</keyword>
<keyword evidence="5" id="KW-1185">Reference proteome</keyword>
<dbReference type="Gene3D" id="2.40.37.20">
    <property type="entry name" value="D-serine dehydratase-like domain"/>
    <property type="match status" value="1"/>
</dbReference>
<gene>
    <name evidence="4" type="ORF">OVY01_05155</name>
</gene>
<dbReference type="PANTHER" id="PTHR28004">
    <property type="entry name" value="ZGC:162816-RELATED"/>
    <property type="match status" value="1"/>
</dbReference>
<evidence type="ECO:0000256" key="1">
    <source>
        <dbReference type="ARBA" id="ARBA00005323"/>
    </source>
</evidence>
<dbReference type="Pfam" id="PF14031">
    <property type="entry name" value="D-ser_dehydrat"/>
    <property type="match status" value="1"/>
</dbReference>
<sequence length="376" mass="40124">MQQSPPAHPGMREQDVDTPALIVDMDALEANLDRMARLIAPTGAKLRAHAKTHKSPVIAHWQRARGAIGQCVQKVAEAEALIWGGVDNLLLSNQVVGSSKLARFVALSRMAEVAICVDDFRHVEALEAAASDAARRIDVLVEIDVGMDRCGVAPGAPAVELAQRIARSRHLRFKGLQAYHGGAQHLRTPQERESAIRATVAHTRHTLDALRAAGLACEIVGGAGTGTFEFELDSGIYTEIQAGSYCFMDADYARNHGGHAAGFAHALFVLTTVMSQTRPGRAVVDAGLKALAVDSGLPLVHGRDIRYIGASDEHGNLRWDAGAGAGAGLPGVDLGEKIRLIPGHCDPTVDRFDWYVGVRQGRVEAVWPVAARGAAY</sequence>
<dbReference type="CDD" id="cd06819">
    <property type="entry name" value="PLPDE_III_LS_D-TA"/>
    <property type="match status" value="1"/>
</dbReference>
<dbReference type="Pfam" id="PF01168">
    <property type="entry name" value="Ala_racemase_N"/>
    <property type="match status" value="1"/>
</dbReference>
<dbReference type="InterPro" id="IPR051466">
    <property type="entry name" value="D-amino_acid_metab_enzyme"/>
</dbReference>
<dbReference type="InterPro" id="IPR001608">
    <property type="entry name" value="Ala_racemase_N"/>
</dbReference>
<comment type="similarity">
    <text evidence="1">Belongs to the DSD1 family.</text>
</comment>
<evidence type="ECO:0000259" key="3">
    <source>
        <dbReference type="SMART" id="SM01119"/>
    </source>
</evidence>
<dbReference type="EMBL" id="JAPMXC010000001">
    <property type="protein sequence ID" value="MCY0386634.1"/>
    <property type="molecule type" value="Genomic_DNA"/>
</dbReference>
<protein>
    <submittedName>
        <fullName evidence="4">DSD1 family PLP-dependent enzyme</fullName>
    </submittedName>
</protein>
<reference evidence="4" key="1">
    <citation type="submission" date="2022-11" db="EMBL/GenBank/DDBJ databases">
        <title>Robbsia betulipollinis sp. nov., isolated from pollen of birch (Betula pendula).</title>
        <authorList>
            <person name="Shi H."/>
            <person name="Ambika Manirajan B."/>
            <person name="Ratering S."/>
            <person name="Geissler-Plaum R."/>
            <person name="Schnell S."/>
        </authorList>
    </citation>
    <scope>NUCLEOTIDE SEQUENCE</scope>
    <source>
        <strain evidence="4">Bb-Pol-6</strain>
    </source>
</reference>
<evidence type="ECO:0000313" key="5">
    <source>
        <dbReference type="Proteomes" id="UP001082899"/>
    </source>
</evidence>
<dbReference type="SMART" id="SM01119">
    <property type="entry name" value="D-ser_dehydrat"/>
    <property type="match status" value="1"/>
</dbReference>
<proteinExistence type="inferred from homology"/>
<organism evidence="4 5">
    <name type="scientific">Robbsia betulipollinis</name>
    <dbReference type="NCBI Taxonomy" id="2981849"/>
    <lineage>
        <taxon>Bacteria</taxon>
        <taxon>Pseudomonadati</taxon>
        <taxon>Pseudomonadota</taxon>
        <taxon>Betaproteobacteria</taxon>
        <taxon>Burkholderiales</taxon>
        <taxon>Burkholderiaceae</taxon>
        <taxon>Robbsia</taxon>
    </lineage>
</organism>
<dbReference type="Gene3D" id="3.20.20.10">
    <property type="entry name" value="Alanine racemase"/>
    <property type="match status" value="1"/>
</dbReference>
<dbReference type="InterPro" id="IPR042208">
    <property type="entry name" value="D-ser_dehydrat-like_sf"/>
</dbReference>
<name>A0ABT3ZJC1_9BURK</name>
<accession>A0ABT3ZJC1</accession>